<evidence type="ECO:0000313" key="17">
    <source>
        <dbReference type="Proteomes" id="UP001139994"/>
    </source>
</evidence>
<evidence type="ECO:0000256" key="2">
    <source>
        <dbReference type="ARBA" id="ARBA00001946"/>
    </source>
</evidence>
<dbReference type="NCBIfam" id="TIGR01417">
    <property type="entry name" value="PTS_I_fam"/>
    <property type="match status" value="1"/>
</dbReference>
<dbReference type="PRINTS" id="PR00107">
    <property type="entry name" value="PHOSPHOCPHPR"/>
</dbReference>
<dbReference type="InterPro" id="IPR023151">
    <property type="entry name" value="PEP_util_CS"/>
</dbReference>
<protein>
    <recommendedName>
        <fullName evidence="5">phosphoenolpyruvate--protein phosphotransferase</fullName>
        <ecNumber evidence="5">2.7.3.9</ecNumber>
    </recommendedName>
</protein>
<evidence type="ECO:0000256" key="9">
    <source>
        <dbReference type="ARBA" id="ARBA00022679"/>
    </source>
</evidence>
<evidence type="ECO:0000256" key="4">
    <source>
        <dbReference type="ARBA" id="ARBA00007837"/>
    </source>
</evidence>
<keyword evidence="10" id="KW-0598">Phosphotransferase system</keyword>
<keyword evidence="17" id="KW-1185">Reference proteome</keyword>
<dbReference type="Gene3D" id="3.20.20.60">
    <property type="entry name" value="Phosphoenolpyruvate-binding domains"/>
    <property type="match status" value="1"/>
</dbReference>
<accession>A0ABT2VHR8</accession>
<sequence length="847" mass="89211">MPDNNKIILHAPLAGPQVPLDQVPDPVFSSGTLGDGVAIDPLNDVLHAPCAGEVVQLARTGHALTLRAANGAEVLLHIGVDTVQLQGRGFSPLVALGDQVTQGQPLVRFDMDLVAQHCVSLVTVMLVSNGPGFGLTRLDTGASRLGAALLEVEATGSEAQARPVSHERAHGHARVAHHGGLHARPAALLRQTAQGFQSHAVLRFAEREADLTSLVAVMGLGVGEGAEVELICTGPDSQAALQALIAAVQTASVAERHATHAPTSTATPKPTAEPGVLNGVCAAPGLALGPLARLDGISLPADSGDNDPAEQHQALNTALAEVRHAIDRDWRHLPRGQEDAAAILEAHLALLDDPALLGNARQHIAGGVAASHAWSRAIETQCQVLRSLGNPLLAERANDLYDLQQRVLRALLGETRQLRLPPAAIVVAHELTPSDLLLLARHDVAGLCMAAGGATSHVAILARARGLPCLVALGETLLDLPAGTPLVLDADQGRLETQAAPQRLAEVHCHLQQRREIRQRQQAAAQQGARTRDGQLIEVAANVASAEEAAQALAQGADGIGLLRSEFLFIDRPTAPDEAEQRNAYQAVLDAMAERPVIIRTIDVGGDKQLDYLPLPAEANPVLGLRGIRLGQVRPELLDQQLRALLQVSPQRRCRIMLPMVTEVDELIAIRQRLDRLAAELGVTARAELGVMIEVPAAALLAERLAEHADFFSIGTNDLSQYTLAMDRDHAGLASRIDALHPALLRLIELTCQGATKHGRWVGVCGALASDPLATPVLVGLGVAELSVSPPQIGEIKALVRQLDASACRRFSQGLLGLASAGAVRQACRDFAAQSHAQPAAPVALQQ</sequence>
<keyword evidence="6" id="KW-0813">Transport</keyword>
<dbReference type="InterPro" id="IPR008731">
    <property type="entry name" value="PTS_EIN"/>
</dbReference>
<evidence type="ECO:0000256" key="12">
    <source>
        <dbReference type="ARBA" id="ARBA00022777"/>
    </source>
</evidence>
<reference evidence="16" key="2">
    <citation type="submission" date="2022-09" db="EMBL/GenBank/DDBJ databases">
        <authorList>
            <person name="Cesa-Luna C."/>
            <person name="Girard L."/>
            <person name="Lood C."/>
            <person name="Hofte M."/>
            <person name="De Mot R."/>
        </authorList>
    </citation>
    <scope>NUCLEOTIDE SEQUENCE</scope>
    <source>
        <strain evidence="16">COR51</strain>
    </source>
</reference>
<evidence type="ECO:0000256" key="10">
    <source>
        <dbReference type="ARBA" id="ARBA00022683"/>
    </source>
</evidence>
<dbReference type="InterPro" id="IPR011055">
    <property type="entry name" value="Dup_hybrid_motif"/>
</dbReference>
<dbReference type="Gene3D" id="1.10.274.10">
    <property type="entry name" value="PtsI, HPr-binding domain"/>
    <property type="match status" value="1"/>
</dbReference>
<dbReference type="SUPFAM" id="SSF52009">
    <property type="entry name" value="Phosphohistidine domain"/>
    <property type="match status" value="1"/>
</dbReference>
<dbReference type="EMBL" id="JAOSLA010000059">
    <property type="protein sequence ID" value="MCU7241139.1"/>
    <property type="molecule type" value="Genomic_DNA"/>
</dbReference>
<dbReference type="PROSITE" id="PS51093">
    <property type="entry name" value="PTS_EIIA_TYPE_1"/>
    <property type="match status" value="1"/>
</dbReference>
<dbReference type="RefSeq" id="WP_262952757.1">
    <property type="nucleotide sequence ID" value="NZ_JAOSLA010000059.1"/>
</dbReference>
<dbReference type="GO" id="GO:0008965">
    <property type="term" value="F:phosphoenolpyruvate-protein phosphotransferase activity"/>
    <property type="evidence" value="ECO:0007669"/>
    <property type="project" value="UniProtKB-EC"/>
</dbReference>
<evidence type="ECO:0000256" key="7">
    <source>
        <dbReference type="ARBA" id="ARBA00022490"/>
    </source>
</evidence>
<keyword evidence="8" id="KW-0762">Sugar transport</keyword>
<dbReference type="InterPro" id="IPR001020">
    <property type="entry name" value="PTS_HPr_His_P_site"/>
</dbReference>
<reference evidence="16" key="1">
    <citation type="journal article" date="2022" name="Microbiol. Spectr.">
        <title>An Nuclear Magnetic Resonance Fingerprint Matching Approach for the Identification and Structural Re-Evaluation of Pseudomonas Lipopeptides.</title>
        <authorList>
            <person name="De Roo V."/>
            <person name="Verleysen Y."/>
            <person name="Kovacs B."/>
            <person name="De Vleeschouwer M."/>
            <person name="Muangkaew P."/>
            <person name="Girard L."/>
            <person name="Hofte M."/>
            <person name="De Mot R."/>
            <person name="Madder A."/>
            <person name="Geudens N."/>
            <person name="Martins J.C."/>
        </authorList>
    </citation>
    <scope>NUCLEOTIDE SEQUENCE</scope>
    <source>
        <strain evidence="16">COR51</strain>
    </source>
</reference>
<evidence type="ECO:0000256" key="13">
    <source>
        <dbReference type="ARBA" id="ARBA00022842"/>
    </source>
</evidence>
<dbReference type="PANTHER" id="PTHR46244">
    <property type="entry name" value="PHOSPHOENOLPYRUVATE-PROTEIN PHOSPHOTRANSFERASE"/>
    <property type="match status" value="1"/>
</dbReference>
<reference evidence="16" key="3">
    <citation type="journal article" date="2023" name="mSystems">
        <title>Charting the Lipopeptidome of Nonpathogenic Pseudomonas.</title>
        <authorList>
            <person name="Cesa-Luna C."/>
            <person name="Geudens N."/>
            <person name="Girard L."/>
            <person name="De Roo V."/>
            <person name="Maklad H.R."/>
            <person name="Martins J.C."/>
            <person name="Hofte M."/>
            <person name="De Mot R."/>
        </authorList>
    </citation>
    <scope>NUCLEOTIDE SEQUENCE</scope>
    <source>
        <strain evidence="16">COR51</strain>
    </source>
</reference>
<dbReference type="InterPro" id="IPR001127">
    <property type="entry name" value="PTS_EIIA_1_perm"/>
</dbReference>
<feature type="domain" description="PTS EIIA type-1" evidence="14">
    <location>
        <begin position="25"/>
        <end position="129"/>
    </location>
</feature>
<comment type="cofactor">
    <cofactor evidence="2">
        <name>Mg(2+)</name>
        <dbReference type="ChEBI" id="CHEBI:18420"/>
    </cofactor>
</comment>
<dbReference type="PANTHER" id="PTHR46244:SF6">
    <property type="entry name" value="PHOSPHOENOLPYRUVATE-PROTEIN PHOSPHOTRANSFERASE"/>
    <property type="match status" value="1"/>
</dbReference>
<dbReference type="InterPro" id="IPR040442">
    <property type="entry name" value="Pyrv_kinase-like_dom_sf"/>
</dbReference>
<organism evidence="16 17">
    <name type="scientific">Pseudomonas peradeniyensis</name>
    <dbReference type="NCBI Taxonomy" id="2745488"/>
    <lineage>
        <taxon>Bacteria</taxon>
        <taxon>Pseudomonadati</taxon>
        <taxon>Pseudomonadota</taxon>
        <taxon>Gammaproteobacteria</taxon>
        <taxon>Pseudomonadales</taxon>
        <taxon>Pseudomonadaceae</taxon>
        <taxon>Pseudomonas</taxon>
    </lineage>
</organism>
<evidence type="ECO:0000256" key="3">
    <source>
        <dbReference type="ARBA" id="ARBA00004496"/>
    </source>
</evidence>
<dbReference type="Pfam" id="PF00358">
    <property type="entry name" value="PTS_EIIA_1"/>
    <property type="match status" value="1"/>
</dbReference>
<dbReference type="Pfam" id="PF05524">
    <property type="entry name" value="PEP-utilisers_N"/>
    <property type="match status" value="1"/>
</dbReference>
<dbReference type="InterPro" id="IPR008279">
    <property type="entry name" value="PEP-util_enz_mobile_dom"/>
</dbReference>
<dbReference type="PROSITE" id="PS00369">
    <property type="entry name" value="PTS_HPR_HIS"/>
    <property type="match status" value="1"/>
</dbReference>
<evidence type="ECO:0000313" key="16">
    <source>
        <dbReference type="EMBL" id="MCU7241139.1"/>
    </source>
</evidence>
<keyword evidence="12" id="KW-0418">Kinase</keyword>
<keyword evidence="7" id="KW-0963">Cytoplasm</keyword>
<dbReference type="InterPro" id="IPR015813">
    <property type="entry name" value="Pyrv/PenolPyrv_kinase-like_dom"/>
</dbReference>
<keyword evidence="13" id="KW-0460">Magnesium</keyword>
<dbReference type="InterPro" id="IPR050499">
    <property type="entry name" value="PEP-utilizing_PTS_enzyme"/>
</dbReference>
<evidence type="ECO:0000256" key="6">
    <source>
        <dbReference type="ARBA" id="ARBA00022448"/>
    </source>
</evidence>
<evidence type="ECO:0000259" key="15">
    <source>
        <dbReference type="PROSITE" id="PS51350"/>
    </source>
</evidence>
<evidence type="ECO:0000259" key="14">
    <source>
        <dbReference type="PROSITE" id="PS51093"/>
    </source>
</evidence>
<evidence type="ECO:0000256" key="1">
    <source>
        <dbReference type="ARBA" id="ARBA00000683"/>
    </source>
</evidence>
<keyword evidence="9 16" id="KW-0808">Transferase</keyword>
<dbReference type="EC" id="2.7.3.9" evidence="5"/>
<dbReference type="PROSITE" id="PS51350">
    <property type="entry name" value="PTS_HPR_DOM"/>
    <property type="match status" value="1"/>
</dbReference>
<proteinExistence type="inferred from homology"/>
<dbReference type="Pfam" id="PF02896">
    <property type="entry name" value="PEP-utilizers_C"/>
    <property type="match status" value="1"/>
</dbReference>
<keyword evidence="11" id="KW-0479">Metal-binding</keyword>
<dbReference type="PROSITE" id="PS00371">
    <property type="entry name" value="PTS_EIIA_TYPE_1_HIS"/>
    <property type="match status" value="1"/>
</dbReference>
<comment type="subcellular location">
    <subcellularLocation>
        <location evidence="3">Cytoplasm</location>
    </subcellularLocation>
</comment>
<dbReference type="Pfam" id="PF00381">
    <property type="entry name" value="PTS-HPr"/>
    <property type="match status" value="1"/>
</dbReference>
<comment type="similarity">
    <text evidence="4">Belongs to the PEP-utilizing enzyme family.</text>
</comment>
<dbReference type="InterPro" id="IPR006318">
    <property type="entry name" value="PTS_EI-like"/>
</dbReference>
<dbReference type="InterPro" id="IPR000121">
    <property type="entry name" value="PEP_util_C"/>
</dbReference>
<dbReference type="Gene3D" id="3.50.30.10">
    <property type="entry name" value="Phosphohistidine domain"/>
    <property type="match status" value="1"/>
</dbReference>
<evidence type="ECO:0000256" key="5">
    <source>
        <dbReference type="ARBA" id="ARBA00012232"/>
    </source>
</evidence>
<dbReference type="SUPFAM" id="SSF51621">
    <property type="entry name" value="Phosphoenolpyruvate/pyruvate domain"/>
    <property type="match status" value="1"/>
</dbReference>
<feature type="domain" description="HPr" evidence="15">
    <location>
        <begin position="168"/>
        <end position="256"/>
    </location>
</feature>
<evidence type="ECO:0000256" key="8">
    <source>
        <dbReference type="ARBA" id="ARBA00022597"/>
    </source>
</evidence>
<dbReference type="InterPro" id="IPR036618">
    <property type="entry name" value="PtsI_HPr-bd_sf"/>
</dbReference>
<comment type="caution">
    <text evidence="16">The sequence shown here is derived from an EMBL/GenBank/DDBJ whole genome shotgun (WGS) entry which is preliminary data.</text>
</comment>
<dbReference type="Gene3D" id="3.30.1340.10">
    <property type="entry name" value="HPr-like"/>
    <property type="match status" value="1"/>
</dbReference>
<dbReference type="InterPro" id="IPR036637">
    <property type="entry name" value="Phosphohistidine_dom_sf"/>
</dbReference>
<dbReference type="NCBIfam" id="TIGR01003">
    <property type="entry name" value="PTS_HPr_family"/>
    <property type="match status" value="1"/>
</dbReference>
<dbReference type="Proteomes" id="UP001139994">
    <property type="component" value="Unassembled WGS sequence"/>
</dbReference>
<dbReference type="PRINTS" id="PR01736">
    <property type="entry name" value="PHPHTRNFRASE"/>
</dbReference>
<dbReference type="SUPFAM" id="SSF51261">
    <property type="entry name" value="Duplicated hybrid motif"/>
    <property type="match status" value="1"/>
</dbReference>
<dbReference type="Gene3D" id="2.70.70.10">
    <property type="entry name" value="Glucose Permease (Domain IIA)"/>
    <property type="match status" value="1"/>
</dbReference>
<dbReference type="Pfam" id="PF00391">
    <property type="entry name" value="PEP-utilizers"/>
    <property type="match status" value="1"/>
</dbReference>
<name>A0ABT2VHR8_9PSED</name>
<dbReference type="InterPro" id="IPR035895">
    <property type="entry name" value="HPr-like_sf"/>
</dbReference>
<dbReference type="PROSITE" id="PS00742">
    <property type="entry name" value="PEP_ENZYMES_2"/>
    <property type="match status" value="1"/>
</dbReference>
<evidence type="ECO:0000256" key="11">
    <source>
        <dbReference type="ARBA" id="ARBA00022723"/>
    </source>
</evidence>
<dbReference type="SUPFAM" id="SSF55594">
    <property type="entry name" value="HPr-like"/>
    <property type="match status" value="1"/>
</dbReference>
<dbReference type="CDD" id="cd00367">
    <property type="entry name" value="PTS-HPr_like"/>
    <property type="match status" value="1"/>
</dbReference>
<dbReference type="InterPro" id="IPR000032">
    <property type="entry name" value="HPr-like"/>
</dbReference>
<dbReference type="SUPFAM" id="SSF47831">
    <property type="entry name" value="Enzyme I of the PEP:sugar phosphotransferase system HPr-binding (sub)domain"/>
    <property type="match status" value="1"/>
</dbReference>
<dbReference type="NCBIfam" id="TIGR00830">
    <property type="entry name" value="PTBA"/>
    <property type="match status" value="1"/>
</dbReference>
<gene>
    <name evidence="16" type="primary">ptsP</name>
    <name evidence="16" type="ORF">OC929_24115</name>
</gene>
<comment type="catalytic activity">
    <reaction evidence="1">
        <text>L-histidyl-[protein] + phosphoenolpyruvate = N(pros)-phospho-L-histidyl-[protein] + pyruvate</text>
        <dbReference type="Rhea" id="RHEA:23880"/>
        <dbReference type="Rhea" id="RHEA-COMP:9745"/>
        <dbReference type="Rhea" id="RHEA-COMP:9746"/>
        <dbReference type="ChEBI" id="CHEBI:15361"/>
        <dbReference type="ChEBI" id="CHEBI:29979"/>
        <dbReference type="ChEBI" id="CHEBI:58702"/>
        <dbReference type="ChEBI" id="CHEBI:64837"/>
        <dbReference type="EC" id="2.7.3.9"/>
    </reaction>
</comment>